<dbReference type="EMBL" id="LAZR01062978">
    <property type="protein sequence ID" value="KKK60422.1"/>
    <property type="molecule type" value="Genomic_DNA"/>
</dbReference>
<accession>A0A0F8WU62</accession>
<sequence>MNEDKINSVLLPAINNILKKLCILLKLLDPVVEKIRLLKNLQLNDEDGIFEKISTIFGDIVVESSKITGSYIPHESPMDLKN</sequence>
<organism evidence="1">
    <name type="scientific">marine sediment metagenome</name>
    <dbReference type="NCBI Taxonomy" id="412755"/>
    <lineage>
        <taxon>unclassified sequences</taxon>
        <taxon>metagenomes</taxon>
        <taxon>ecological metagenomes</taxon>
    </lineage>
</organism>
<reference evidence="1" key="1">
    <citation type="journal article" date="2015" name="Nature">
        <title>Complex archaea that bridge the gap between prokaryotes and eukaryotes.</title>
        <authorList>
            <person name="Spang A."/>
            <person name="Saw J.H."/>
            <person name="Jorgensen S.L."/>
            <person name="Zaremba-Niedzwiedzka K."/>
            <person name="Martijn J."/>
            <person name="Lind A.E."/>
            <person name="van Eijk R."/>
            <person name="Schleper C."/>
            <person name="Guy L."/>
            <person name="Ettema T.J."/>
        </authorList>
    </citation>
    <scope>NUCLEOTIDE SEQUENCE</scope>
</reference>
<dbReference type="AlphaFoldDB" id="A0A0F8WU62"/>
<gene>
    <name evidence="1" type="ORF">LCGC14_3024520</name>
</gene>
<name>A0A0F8WU62_9ZZZZ</name>
<comment type="caution">
    <text evidence="1">The sequence shown here is derived from an EMBL/GenBank/DDBJ whole genome shotgun (WGS) entry which is preliminary data.</text>
</comment>
<proteinExistence type="predicted"/>
<protein>
    <submittedName>
        <fullName evidence="1">Uncharacterized protein</fullName>
    </submittedName>
</protein>
<evidence type="ECO:0000313" key="1">
    <source>
        <dbReference type="EMBL" id="KKK60422.1"/>
    </source>
</evidence>